<dbReference type="Pfam" id="PF03221">
    <property type="entry name" value="HTH_Tnp_Tc5"/>
    <property type="match status" value="1"/>
</dbReference>
<dbReference type="Gene3D" id="1.10.10.60">
    <property type="entry name" value="Homeodomain-like"/>
    <property type="match status" value="1"/>
</dbReference>
<dbReference type="InterPro" id="IPR007889">
    <property type="entry name" value="HTH_Psq"/>
</dbReference>
<accession>A0A8H6UW90</accession>
<proteinExistence type="predicted"/>
<feature type="region of interest" description="Disordered" evidence="3">
    <location>
        <begin position="248"/>
        <end position="270"/>
    </location>
</feature>
<dbReference type="Pfam" id="PF05225">
    <property type="entry name" value="HTH_psq"/>
    <property type="match status" value="1"/>
</dbReference>
<organism evidence="5 6">
    <name type="scientific">Aspergillus felis</name>
    <dbReference type="NCBI Taxonomy" id="1287682"/>
    <lineage>
        <taxon>Eukaryota</taxon>
        <taxon>Fungi</taxon>
        <taxon>Dikarya</taxon>
        <taxon>Ascomycota</taxon>
        <taxon>Pezizomycotina</taxon>
        <taxon>Eurotiomycetes</taxon>
        <taxon>Eurotiomycetidae</taxon>
        <taxon>Eurotiales</taxon>
        <taxon>Aspergillaceae</taxon>
        <taxon>Aspergillus</taxon>
        <taxon>Aspergillus subgen. Fumigati</taxon>
    </lineage>
</organism>
<dbReference type="AlphaFoldDB" id="A0A8H6UW90"/>
<dbReference type="GO" id="GO:0005634">
    <property type="term" value="C:nucleus"/>
    <property type="evidence" value="ECO:0007669"/>
    <property type="project" value="TreeGrafter"/>
</dbReference>
<evidence type="ECO:0000256" key="2">
    <source>
        <dbReference type="ARBA" id="ARBA00023242"/>
    </source>
</evidence>
<evidence type="ECO:0000313" key="6">
    <source>
        <dbReference type="Proteomes" id="UP000654922"/>
    </source>
</evidence>
<dbReference type="GO" id="GO:0003677">
    <property type="term" value="F:DNA binding"/>
    <property type="evidence" value="ECO:0007669"/>
    <property type="project" value="UniProtKB-KW"/>
</dbReference>
<feature type="compositionally biased region" description="Low complexity" evidence="3">
    <location>
        <begin position="253"/>
        <end position="262"/>
    </location>
</feature>
<evidence type="ECO:0000313" key="5">
    <source>
        <dbReference type="EMBL" id="KAF7165215.1"/>
    </source>
</evidence>
<dbReference type="Proteomes" id="UP000654922">
    <property type="component" value="Unassembled WGS sequence"/>
</dbReference>
<dbReference type="EMBL" id="JACBAE010001321">
    <property type="protein sequence ID" value="KAF7165215.1"/>
    <property type="molecule type" value="Genomic_DNA"/>
</dbReference>
<dbReference type="SMART" id="SM00674">
    <property type="entry name" value="CENPB"/>
    <property type="match status" value="1"/>
</dbReference>
<comment type="caution">
    <text evidence="5">The sequence shown here is derived from an EMBL/GenBank/DDBJ whole genome shotgun (WGS) entry which is preliminary data.</text>
</comment>
<sequence length="697" mass="80378">MPPKARTNSRDTIEKEGRILLAISALKKQEISNIREAARVYNIPRSTLQDRLRGKTFRNEARANSHKLTQSEEESLVRWILSIDQRGAAPRPSYVREMANILLAKRGTTPIQAVGEKWVYNFIKRRDELKTRFSRRYNHQRAKCEDPKVITEWFNRVQVTRMQYGIADEDIYNFDETGFAIGLVATAKDKQEAARKPRKYQAHADITSADLRQVSGYALRVQQVSVLSLASRVLSDLHHSAHVRNLRLSENSANNDATNTATPQASSDCQQLEYNPRRPKNLQDIYARGTRNNKTLSFRTPLLFVDKFWNINITGINSGWDFSIRSYNVIPDKSAIIHHCQNGNIEEIQRLFDNHLASPFDCDEHGGPLRGANWRFASSYLQNGADPTVRDDMGETALELNNSTCYRWVVDPQNLDRTINLYRLLLRDNEDVLLEKHESTVVGWDRFQGPTEALKLIQESLFANYASLPIELRFRRAMSLEAWNFGSPGPEMLRVAMGGDSIDSTAYHLTDEDGTTLLCKVVELMAVDIAHSREGNISGWREILREALQAEADLFQISTRYGYTPLMMFLWFNATFLREIRRARYNFHQRFQRWALELQAAGVDLAAYGAKESALWKSGAVRASFIVLVWSSRNDPYFHDQLEEYGEWLRVHLFSLSYGPNPEDWHVWFDNPVHEMVGEFWEMLEMEEVIMPGTWVE</sequence>
<dbReference type="OrthoDB" id="3200163at2759"/>
<dbReference type="PANTHER" id="PTHR19303:SF62">
    <property type="entry name" value="HTH CENPB-TYPE DOMAIN-CONTAINING PROTEIN-RELATED"/>
    <property type="match status" value="1"/>
</dbReference>
<dbReference type="InterPro" id="IPR050863">
    <property type="entry name" value="CenT-Element_Derived"/>
</dbReference>
<dbReference type="PROSITE" id="PS51253">
    <property type="entry name" value="HTH_CENPB"/>
    <property type="match status" value="1"/>
</dbReference>
<dbReference type="PANTHER" id="PTHR19303">
    <property type="entry name" value="TRANSPOSON"/>
    <property type="match status" value="1"/>
</dbReference>
<feature type="domain" description="HTH CENPB-type" evidence="4">
    <location>
        <begin position="60"/>
        <end position="132"/>
    </location>
</feature>
<gene>
    <name evidence="5" type="ORF">CNMCM5623_009481</name>
</gene>
<reference evidence="5" key="1">
    <citation type="submission" date="2020-06" db="EMBL/GenBank/DDBJ databases">
        <title>Draft genome sequences of strains closely related to Aspergillus parafelis and Aspergillus hiratsukae.</title>
        <authorList>
            <person name="Dos Santos R.A.C."/>
            <person name="Rivero-Menendez O."/>
            <person name="Steenwyk J.L."/>
            <person name="Mead M.E."/>
            <person name="Goldman G.H."/>
            <person name="Alastruey-Izquierdo A."/>
            <person name="Rokas A."/>
        </authorList>
    </citation>
    <scope>NUCLEOTIDE SEQUENCE</scope>
    <source>
        <strain evidence="5">CNM-CM5623</strain>
    </source>
</reference>
<evidence type="ECO:0000259" key="4">
    <source>
        <dbReference type="PROSITE" id="PS51253"/>
    </source>
</evidence>
<keyword evidence="2" id="KW-0539">Nucleus</keyword>
<dbReference type="InterPro" id="IPR009057">
    <property type="entry name" value="Homeodomain-like_sf"/>
</dbReference>
<evidence type="ECO:0000256" key="3">
    <source>
        <dbReference type="SAM" id="MobiDB-lite"/>
    </source>
</evidence>
<dbReference type="SUPFAM" id="SSF46689">
    <property type="entry name" value="Homeodomain-like"/>
    <property type="match status" value="1"/>
</dbReference>
<keyword evidence="1" id="KW-0238">DNA-binding</keyword>
<dbReference type="InterPro" id="IPR006600">
    <property type="entry name" value="HTH_CenpB_DNA-bd_dom"/>
</dbReference>
<protein>
    <recommendedName>
        <fullName evidence="4">HTH CENPB-type domain-containing protein</fullName>
    </recommendedName>
</protein>
<name>A0A8H6UW90_9EURO</name>
<evidence type="ECO:0000256" key="1">
    <source>
        <dbReference type="ARBA" id="ARBA00023125"/>
    </source>
</evidence>